<evidence type="ECO:0000256" key="7">
    <source>
        <dbReference type="ARBA" id="ARBA00023204"/>
    </source>
</evidence>
<dbReference type="InterPro" id="IPR011604">
    <property type="entry name" value="PDDEXK-like_dom_sf"/>
</dbReference>
<dbReference type="GO" id="GO:0004386">
    <property type="term" value="F:helicase activity"/>
    <property type="evidence" value="ECO:0007669"/>
    <property type="project" value="UniProtKB-KW"/>
</dbReference>
<dbReference type="Proteomes" id="UP000306980">
    <property type="component" value="Unassembled WGS sequence"/>
</dbReference>
<evidence type="ECO:0000256" key="1">
    <source>
        <dbReference type="ARBA" id="ARBA00022741"/>
    </source>
</evidence>
<evidence type="ECO:0000256" key="3">
    <source>
        <dbReference type="ARBA" id="ARBA00022801"/>
    </source>
</evidence>
<evidence type="ECO:0000313" key="9">
    <source>
        <dbReference type="EMBL" id="TMN20825.1"/>
    </source>
</evidence>
<dbReference type="Gene3D" id="3.90.320.10">
    <property type="match status" value="1"/>
</dbReference>
<dbReference type="EMBL" id="VCIA01000001">
    <property type="protein sequence ID" value="TMN20825.1"/>
    <property type="molecule type" value="Genomic_DNA"/>
</dbReference>
<dbReference type="GO" id="GO:0016787">
    <property type="term" value="F:hydrolase activity"/>
    <property type="evidence" value="ECO:0007669"/>
    <property type="project" value="UniProtKB-KW"/>
</dbReference>
<proteinExistence type="predicted"/>
<dbReference type="OrthoDB" id="5413799at2"/>
<keyword evidence="6" id="KW-0238">DNA-binding</keyword>
<reference evidence="9 10" key="1">
    <citation type="submission" date="2019-05" db="EMBL/GenBank/DDBJ databases">
        <title>Genomic analysis of Lentibacillus sp. NKC220-2.</title>
        <authorList>
            <person name="Oh Y.J."/>
        </authorList>
    </citation>
    <scope>NUCLEOTIDE SEQUENCE [LARGE SCALE GENOMIC DNA]</scope>
    <source>
        <strain evidence="9 10">NKC220-2</strain>
    </source>
</reference>
<evidence type="ECO:0000256" key="4">
    <source>
        <dbReference type="ARBA" id="ARBA00022806"/>
    </source>
</evidence>
<dbReference type="InterPro" id="IPR011335">
    <property type="entry name" value="Restrct_endonuc-II-like"/>
</dbReference>
<organism evidence="9 10">
    <name type="scientific">Lentibacillus cibarius</name>
    <dbReference type="NCBI Taxonomy" id="2583219"/>
    <lineage>
        <taxon>Bacteria</taxon>
        <taxon>Bacillati</taxon>
        <taxon>Bacillota</taxon>
        <taxon>Bacilli</taxon>
        <taxon>Bacillales</taxon>
        <taxon>Bacillaceae</taxon>
        <taxon>Lentibacillus</taxon>
    </lineage>
</organism>
<evidence type="ECO:0000256" key="5">
    <source>
        <dbReference type="ARBA" id="ARBA00022840"/>
    </source>
</evidence>
<name>A0A5S3QG01_9BACI</name>
<dbReference type="AlphaFoldDB" id="A0A5S3QG01"/>
<sequence length="239" mass="27451">MIFSFSRLNLYKQCPYRFYNKYVLEKDEPMTQPLALGKAVHKAIEDKINGIPHHEAVLNGYAEANFYEELTQSEIDDLVLKAPIHQGMGDTETYFKLKLADEANAPQLQGFIDLIQPSGRITDWKTNRVPYKTLDNHQLALYAWAVSQLKGLQSVEGSYYFLRFCQERSHVFTPEDMEQARQWALNTANEIYGRLALLKRHPDNAGMLFPAHPSKLCRHCPFAWECLKSNSNVLTSHGV</sequence>
<dbReference type="SUPFAM" id="SSF52980">
    <property type="entry name" value="Restriction endonuclease-like"/>
    <property type="match status" value="1"/>
</dbReference>
<evidence type="ECO:0000259" key="8">
    <source>
        <dbReference type="Pfam" id="PF12705"/>
    </source>
</evidence>
<keyword evidence="2" id="KW-0227">DNA damage</keyword>
<dbReference type="GO" id="GO:0005524">
    <property type="term" value="F:ATP binding"/>
    <property type="evidence" value="ECO:0007669"/>
    <property type="project" value="UniProtKB-KW"/>
</dbReference>
<comment type="caution">
    <text evidence="9">The sequence shown here is derived from an EMBL/GenBank/DDBJ whole genome shotgun (WGS) entry which is preliminary data.</text>
</comment>
<evidence type="ECO:0000256" key="2">
    <source>
        <dbReference type="ARBA" id="ARBA00022763"/>
    </source>
</evidence>
<keyword evidence="1" id="KW-0547">Nucleotide-binding</keyword>
<protein>
    <submittedName>
        <fullName evidence="9">PD-(D/E)XK nuclease family protein</fullName>
    </submittedName>
</protein>
<accession>A0A5S3QG01</accession>
<dbReference type="InterPro" id="IPR038726">
    <property type="entry name" value="PDDEXK_AddAB-type"/>
</dbReference>
<keyword evidence="3" id="KW-0378">Hydrolase</keyword>
<dbReference type="RefSeq" id="WP_138600512.1">
    <property type="nucleotide sequence ID" value="NZ_VCIA01000001.1"/>
</dbReference>
<evidence type="ECO:0000313" key="10">
    <source>
        <dbReference type="Proteomes" id="UP000306980"/>
    </source>
</evidence>
<keyword evidence="5" id="KW-0067">ATP-binding</keyword>
<dbReference type="GO" id="GO:0006281">
    <property type="term" value="P:DNA repair"/>
    <property type="evidence" value="ECO:0007669"/>
    <property type="project" value="UniProtKB-KW"/>
</dbReference>
<keyword evidence="7" id="KW-0234">DNA repair</keyword>
<evidence type="ECO:0000256" key="6">
    <source>
        <dbReference type="ARBA" id="ARBA00023125"/>
    </source>
</evidence>
<dbReference type="GO" id="GO:0003677">
    <property type="term" value="F:DNA binding"/>
    <property type="evidence" value="ECO:0007669"/>
    <property type="project" value="UniProtKB-KW"/>
</dbReference>
<dbReference type="Pfam" id="PF12705">
    <property type="entry name" value="PDDEXK_1"/>
    <property type="match status" value="1"/>
</dbReference>
<feature type="domain" description="PD-(D/E)XK endonuclease-like" evidence="8">
    <location>
        <begin position="3"/>
        <end position="226"/>
    </location>
</feature>
<keyword evidence="4" id="KW-0347">Helicase</keyword>
<gene>
    <name evidence="9" type="ORF">FFL34_00900</name>
</gene>